<organism evidence="2 3">
    <name type="scientific">Duganella violaceipulchra</name>
    <dbReference type="NCBI Taxonomy" id="2849652"/>
    <lineage>
        <taxon>Bacteria</taxon>
        <taxon>Pseudomonadati</taxon>
        <taxon>Pseudomonadota</taxon>
        <taxon>Betaproteobacteria</taxon>
        <taxon>Burkholderiales</taxon>
        <taxon>Oxalobacteraceae</taxon>
        <taxon>Telluria group</taxon>
        <taxon>Duganella</taxon>
    </lineage>
</organism>
<dbReference type="CDD" id="cd14744">
    <property type="entry name" value="PAAR_CT_2"/>
    <property type="match status" value="1"/>
</dbReference>
<accession>A0ABT1GUK8</accession>
<feature type="compositionally biased region" description="Low complexity" evidence="1">
    <location>
        <begin position="138"/>
        <end position="147"/>
    </location>
</feature>
<dbReference type="Pfam" id="PF05488">
    <property type="entry name" value="PAAR_motif"/>
    <property type="match status" value="1"/>
</dbReference>
<gene>
    <name evidence="2" type="ORF">L1274_006239</name>
</gene>
<evidence type="ECO:0000256" key="1">
    <source>
        <dbReference type="SAM" id="MobiDB-lite"/>
    </source>
</evidence>
<keyword evidence="3" id="KW-1185">Reference proteome</keyword>
<evidence type="ECO:0000313" key="2">
    <source>
        <dbReference type="EMBL" id="MCP2012475.1"/>
    </source>
</evidence>
<name>A0ABT1GUK8_9BURK</name>
<feature type="region of interest" description="Disordered" evidence="1">
    <location>
        <begin position="122"/>
        <end position="148"/>
    </location>
</feature>
<dbReference type="EMBL" id="JALJZU010000020">
    <property type="protein sequence ID" value="MCP2012475.1"/>
    <property type="molecule type" value="Genomic_DNA"/>
</dbReference>
<dbReference type="InterPro" id="IPR008727">
    <property type="entry name" value="PAAR_motif"/>
</dbReference>
<reference evidence="2" key="1">
    <citation type="submission" date="2022-03" db="EMBL/GenBank/DDBJ databases">
        <title>Genome Encyclopedia of Bacteria and Archaea VI: Functional Genomics of Type Strains.</title>
        <authorList>
            <person name="Whitman W."/>
        </authorList>
    </citation>
    <scope>NUCLEOTIDE SEQUENCE</scope>
    <source>
        <strain evidence="2">HSC-15S17</strain>
    </source>
</reference>
<evidence type="ECO:0000313" key="3">
    <source>
        <dbReference type="Proteomes" id="UP001162889"/>
    </source>
</evidence>
<comment type="caution">
    <text evidence="2">The sequence shown here is derived from an EMBL/GenBank/DDBJ whole genome shotgun (WGS) entry which is preliminary data.</text>
</comment>
<dbReference type="RefSeq" id="WP_229225198.1">
    <property type="nucleotide sequence ID" value="NZ_JAHTGR010000028.1"/>
</dbReference>
<protein>
    <submittedName>
        <fullName evidence="2">Zn-binding protein involved in type VI secretion</fullName>
    </submittedName>
</protein>
<proteinExistence type="predicted"/>
<sequence>MSDLVDRWVPAKRYQFKSTARPFLGVTKMRRYTITEGAKTTSGGTVIQASSNGSINGAHIAVERDQIFCPACKSSGYILCIGPRLIELWNGKQTALENDLCICGCFPSPRLISNQTLRSQVIGQEDSKKNSPQSLEPTTAATASSATDPREDQYNLVFEVTDDKTGALLIDWPYSIELGNGEHLAGHTDHAGHTGTISSIQAEHAILRVFAPEPTPINPSWDH</sequence>
<dbReference type="Proteomes" id="UP001162889">
    <property type="component" value="Unassembled WGS sequence"/>
</dbReference>